<sequence>MIWIWFIKLLYPKSIKMKPNSTKVLPCAVFGHNYKRSKTNIDHTIEMTCSHCDTVVVTDRHGNFETITVSNSQIADTLQELYRLNRRIPKAKVAV</sequence>
<organism evidence="1 2">
    <name type="scientific">Winogradskyella thalassocola</name>
    <dbReference type="NCBI Taxonomy" id="262004"/>
    <lineage>
        <taxon>Bacteria</taxon>
        <taxon>Pseudomonadati</taxon>
        <taxon>Bacteroidota</taxon>
        <taxon>Flavobacteriia</taxon>
        <taxon>Flavobacteriales</taxon>
        <taxon>Flavobacteriaceae</taxon>
        <taxon>Winogradskyella</taxon>
    </lineage>
</organism>
<dbReference type="STRING" id="262004.SAMN04489796_101679"/>
<dbReference type="Proteomes" id="UP000199492">
    <property type="component" value="Unassembled WGS sequence"/>
</dbReference>
<protein>
    <submittedName>
        <fullName evidence="1">Uncharacterized protein</fullName>
    </submittedName>
</protein>
<name>A0A1G7XDB0_9FLAO</name>
<gene>
    <name evidence="1" type="ORF">SAMN04489796_101679</name>
</gene>
<reference evidence="2" key="1">
    <citation type="submission" date="2016-10" db="EMBL/GenBank/DDBJ databases">
        <authorList>
            <person name="Varghese N."/>
            <person name="Submissions S."/>
        </authorList>
    </citation>
    <scope>NUCLEOTIDE SEQUENCE [LARGE SCALE GENOMIC DNA]</scope>
    <source>
        <strain evidence="2">DSM 15363</strain>
    </source>
</reference>
<evidence type="ECO:0000313" key="1">
    <source>
        <dbReference type="EMBL" id="SDG82222.1"/>
    </source>
</evidence>
<dbReference type="AlphaFoldDB" id="A0A1G7XDB0"/>
<accession>A0A1G7XDB0</accession>
<evidence type="ECO:0000313" key="2">
    <source>
        <dbReference type="Proteomes" id="UP000199492"/>
    </source>
</evidence>
<keyword evidence="2" id="KW-1185">Reference proteome</keyword>
<proteinExistence type="predicted"/>
<dbReference type="EMBL" id="FNCZ01000001">
    <property type="protein sequence ID" value="SDG82222.1"/>
    <property type="molecule type" value="Genomic_DNA"/>
</dbReference>